<accession>G0A3F9</accession>
<protein>
    <submittedName>
        <fullName evidence="1">Uncharacterized protein</fullName>
    </submittedName>
</protein>
<evidence type="ECO:0000313" key="1">
    <source>
        <dbReference type="EMBL" id="AEG00258.1"/>
    </source>
</evidence>
<dbReference type="HOGENOM" id="CLU_3253933_0_0_6"/>
<dbReference type="STRING" id="857087.Metme_1842"/>
<dbReference type="KEGG" id="mmt:Metme_1842"/>
<reference evidence="1 2" key="1">
    <citation type="journal article" date="2011" name="J. Bacteriol.">
        <title>Complete Genome Sequence of the Aerobic Marine Methanotroph Methylomonas methanica MC09.</title>
        <authorList>
            <person name="Boden R."/>
            <person name="Cunliffe M."/>
            <person name="Scanlan J."/>
            <person name="Moussard H."/>
            <person name="Kits K.D."/>
            <person name="Klotz M.G."/>
            <person name="Jetten M.S."/>
            <person name="Vuilleumier S."/>
            <person name="Han J."/>
            <person name="Peters L."/>
            <person name="Mikhailova N."/>
            <person name="Teshima H."/>
            <person name="Tapia R."/>
            <person name="Kyrpides N."/>
            <person name="Ivanova N."/>
            <person name="Pagani I."/>
            <person name="Cheng J.F."/>
            <person name="Goodwin L."/>
            <person name="Han C."/>
            <person name="Hauser L."/>
            <person name="Land M.L."/>
            <person name="Lapidus A."/>
            <person name="Lucas S."/>
            <person name="Pitluck S."/>
            <person name="Woyke T."/>
            <person name="Stein L."/>
            <person name="Murrell J.C."/>
        </authorList>
    </citation>
    <scope>NUCLEOTIDE SEQUENCE [LARGE SCALE GENOMIC DNA]</scope>
    <source>
        <strain evidence="1 2">MC09</strain>
    </source>
</reference>
<organism evidence="1 2">
    <name type="scientific">Methylomonas methanica (strain DSM 25384 / MC09)</name>
    <dbReference type="NCBI Taxonomy" id="857087"/>
    <lineage>
        <taxon>Bacteria</taxon>
        <taxon>Pseudomonadati</taxon>
        <taxon>Pseudomonadota</taxon>
        <taxon>Gammaproteobacteria</taxon>
        <taxon>Methylococcales</taxon>
        <taxon>Methylococcaceae</taxon>
        <taxon>Methylomonas</taxon>
    </lineage>
</organism>
<sequence>MILQLMYVILLQKPITDMLRVHNNRINSDLRRDAAQSGYAER</sequence>
<name>G0A3F9_METMM</name>
<keyword evidence="2" id="KW-1185">Reference proteome</keyword>
<dbReference type="Proteomes" id="UP000008888">
    <property type="component" value="Chromosome"/>
</dbReference>
<gene>
    <name evidence="1" type="ordered locus">Metme_1842</name>
</gene>
<reference evidence="2" key="3">
    <citation type="submission" date="2011-05" db="EMBL/GenBank/DDBJ databases">
        <title>Complete sequence of Methylomonas methanica MC09.</title>
        <authorList>
            <consortium name="US DOE Joint Genome Institute"/>
            <person name="Lucas S."/>
            <person name="Han J."/>
            <person name="Lapidus A."/>
            <person name="Cheng J.-F."/>
            <person name="Goodwin L."/>
            <person name="Pitluck S."/>
            <person name="Peters L."/>
            <person name="Mikhailova N."/>
            <person name="Teshima H."/>
            <person name="Han C."/>
            <person name="Tapia R."/>
            <person name="Land M."/>
            <person name="Hauser L."/>
            <person name="Kyrpides N."/>
            <person name="Ivanova N."/>
            <person name="Pagani I."/>
            <person name="Stein L."/>
            <person name="Woyke T."/>
        </authorList>
    </citation>
    <scope>NUCLEOTIDE SEQUENCE [LARGE SCALE GENOMIC DNA]</scope>
    <source>
        <strain evidence="2">MC09</strain>
    </source>
</reference>
<dbReference type="AlphaFoldDB" id="G0A3F9"/>
<proteinExistence type="predicted"/>
<evidence type="ECO:0000313" key="2">
    <source>
        <dbReference type="Proteomes" id="UP000008888"/>
    </source>
</evidence>
<dbReference type="EMBL" id="CP002738">
    <property type="protein sequence ID" value="AEG00258.1"/>
    <property type="molecule type" value="Genomic_DNA"/>
</dbReference>
<reference key="2">
    <citation type="submission" date="2011-05" db="EMBL/GenBank/DDBJ databases">
        <title>Complete genome sequence of the aerobic marine methanotroph Methylomonas methanica MC09.</title>
        <authorList>
            <person name="Boden R."/>
            <person name="Cunliffe M."/>
            <person name="Scanlan J."/>
            <person name="Moussard H."/>
            <person name="Kits K.D."/>
            <person name="Klotz M."/>
            <person name="Jetten M."/>
            <person name="Vuilleumier S."/>
            <person name="Han J."/>
            <person name="Peters L."/>
            <person name="Mikhailova N."/>
            <person name="Teshima H."/>
            <person name="Tapia R."/>
            <person name="Kyrpides N."/>
            <person name="Ivanova N."/>
            <person name="Pagani I."/>
            <person name="Cheng J.-F."/>
            <person name="Goodwin L."/>
            <person name="Han C."/>
            <person name="Hauser L."/>
            <person name="Land M."/>
            <person name="Lapidus A."/>
            <person name="Lucas S."/>
            <person name="Pitluck S."/>
            <person name="Woyke T."/>
            <person name="Stein L.Y."/>
            <person name="Murrell C."/>
        </authorList>
    </citation>
    <scope>NUCLEOTIDE SEQUENCE</scope>
    <source>
        <strain>MC09</strain>
    </source>
</reference>